<reference evidence="1 2" key="1">
    <citation type="submission" date="2018-08" db="EMBL/GenBank/DDBJ databases">
        <authorList>
            <person name="Laetsch R D."/>
            <person name="Stevens L."/>
            <person name="Kumar S."/>
            <person name="Blaxter L. M."/>
        </authorList>
    </citation>
    <scope>NUCLEOTIDE SEQUENCE [LARGE SCALE GENOMIC DNA]</scope>
</reference>
<accession>A0A3P7JMV8</accession>
<evidence type="ECO:0000313" key="2">
    <source>
        <dbReference type="Proteomes" id="UP000277928"/>
    </source>
</evidence>
<sequence>MANSSVKPHGRATISVCAGKSQVPLLQPPKSNAQKSLVLALFQLTGQLALVVIDRCKGNERRCGEGVQLSTSETISEICLFLNWTAKISSASPANTY</sequence>
<dbReference type="EMBL" id="UYRX01001961">
    <property type="protein sequence ID" value="VDM92473.1"/>
    <property type="molecule type" value="Genomic_DNA"/>
</dbReference>
<dbReference type="Proteomes" id="UP000277928">
    <property type="component" value="Unassembled WGS sequence"/>
</dbReference>
<gene>
    <name evidence="1" type="ORF">NLS_LOCUS9803</name>
</gene>
<organism evidence="1 2">
    <name type="scientific">Litomosoides sigmodontis</name>
    <name type="common">Filarial nematode worm</name>
    <dbReference type="NCBI Taxonomy" id="42156"/>
    <lineage>
        <taxon>Eukaryota</taxon>
        <taxon>Metazoa</taxon>
        <taxon>Ecdysozoa</taxon>
        <taxon>Nematoda</taxon>
        <taxon>Chromadorea</taxon>
        <taxon>Rhabditida</taxon>
        <taxon>Spirurina</taxon>
        <taxon>Spiruromorpha</taxon>
        <taxon>Filarioidea</taxon>
        <taxon>Onchocercidae</taxon>
        <taxon>Litomosoides</taxon>
    </lineage>
</organism>
<name>A0A3P7JMV8_LITSI</name>
<proteinExistence type="predicted"/>
<keyword evidence="2" id="KW-1185">Reference proteome</keyword>
<dbReference type="AlphaFoldDB" id="A0A3P7JMV8"/>
<protein>
    <submittedName>
        <fullName evidence="1">Uncharacterized protein</fullName>
    </submittedName>
</protein>
<evidence type="ECO:0000313" key="1">
    <source>
        <dbReference type="EMBL" id="VDM92473.1"/>
    </source>
</evidence>